<gene>
    <name evidence="3" type="ORF">TCIL3000_0_53780</name>
</gene>
<dbReference type="VEuPathDB" id="TriTrypDB:TcIL3000_0_53780"/>
<dbReference type="GO" id="GO:0005829">
    <property type="term" value="C:cytosol"/>
    <property type="evidence" value="ECO:0007669"/>
    <property type="project" value="TreeGrafter"/>
</dbReference>
<comment type="caution">
    <text evidence="3">The sequence shown here is derived from an EMBL/GenBank/DDBJ whole genome shotgun (WGS) entry which is preliminary data.</text>
</comment>
<organism evidence="3 4">
    <name type="scientific">Trypanosoma congolense (strain IL3000)</name>
    <dbReference type="NCBI Taxonomy" id="1068625"/>
    <lineage>
        <taxon>Eukaryota</taxon>
        <taxon>Discoba</taxon>
        <taxon>Euglenozoa</taxon>
        <taxon>Kinetoplastea</taxon>
        <taxon>Metakinetoplastina</taxon>
        <taxon>Trypanosomatida</taxon>
        <taxon>Trypanosomatidae</taxon>
        <taxon>Trypanosoma</taxon>
        <taxon>Nannomonas</taxon>
    </lineage>
</organism>
<feature type="region of interest" description="Disordered" evidence="2">
    <location>
        <begin position="941"/>
        <end position="961"/>
    </location>
</feature>
<keyword evidence="4" id="KW-1185">Reference proteome</keyword>
<protein>
    <submittedName>
        <fullName evidence="3">WGS project CAEQ00000000 data, annotated contig 2168</fullName>
    </submittedName>
</protein>
<evidence type="ECO:0000256" key="2">
    <source>
        <dbReference type="SAM" id="MobiDB-lite"/>
    </source>
</evidence>
<dbReference type="AlphaFoldDB" id="F9WC05"/>
<reference evidence="4" key="1">
    <citation type="submission" date="2011-07" db="EMBL/GenBank/DDBJ databases">
        <title>Divergent evolution of antigenic variation in African trypanosomes.</title>
        <authorList>
            <person name="Jackson A.P."/>
            <person name="Berry A."/>
            <person name="Allison H.C."/>
            <person name="Burton P."/>
            <person name="Anderson J."/>
            <person name="Aslett M."/>
            <person name="Brown R."/>
            <person name="Corton N."/>
            <person name="Harris D."/>
            <person name="Hauser H."/>
            <person name="Gamble J."/>
            <person name="Gilderthorp R."/>
            <person name="McQuillan J."/>
            <person name="Quail M.A."/>
            <person name="Sanders M."/>
            <person name="Van Tonder A."/>
            <person name="Ginger M.L."/>
            <person name="Donelson J.E."/>
            <person name="Field M.C."/>
            <person name="Barry J.D."/>
            <person name="Berriman M."/>
            <person name="Hertz-Fowler C."/>
        </authorList>
    </citation>
    <scope>NUCLEOTIDE SEQUENCE [LARGE SCALE GENOMIC DNA]</scope>
    <source>
        <strain evidence="4">IL3000</strain>
    </source>
</reference>
<dbReference type="Gene3D" id="4.10.800.20">
    <property type="match status" value="1"/>
</dbReference>
<reference evidence="3 4" key="2">
    <citation type="journal article" date="2012" name="Proc. Natl. Acad. Sci. U.S.A.">
        <title>Antigenic diversity is generated by distinct evolutionary mechanisms in African trypanosome species.</title>
        <authorList>
            <person name="Jackson A.P."/>
            <person name="Berry A."/>
            <person name="Aslett M."/>
            <person name="Allison H.C."/>
            <person name="Burton P."/>
            <person name="Vavrova-Anderson J."/>
            <person name="Brown R."/>
            <person name="Browne H."/>
            <person name="Corton N."/>
            <person name="Hauser H."/>
            <person name="Gamble J."/>
            <person name="Gilderthorp R."/>
            <person name="Marcello L."/>
            <person name="McQuillan J."/>
            <person name="Otto T.D."/>
            <person name="Quail M.A."/>
            <person name="Sanders M.J."/>
            <person name="van Tonder A."/>
            <person name="Ginger M.L."/>
            <person name="Field M.C."/>
            <person name="Barry J.D."/>
            <person name="Hertz-Fowler C."/>
            <person name="Berriman M."/>
        </authorList>
    </citation>
    <scope>NUCLEOTIDE SEQUENCE [LARGE SCALE GENOMIC DNA]</scope>
    <source>
        <strain evidence="3 4">IL3000</strain>
    </source>
</reference>
<dbReference type="Pfam" id="PF19326">
    <property type="entry name" value="AMP_deaminase"/>
    <property type="match status" value="2"/>
</dbReference>
<feature type="compositionally biased region" description="Low complexity" evidence="2">
    <location>
        <begin position="950"/>
        <end position="961"/>
    </location>
</feature>
<dbReference type="InterPro" id="IPR006329">
    <property type="entry name" value="AMPD"/>
</dbReference>
<dbReference type="InterPro" id="IPR032466">
    <property type="entry name" value="Metal_Hydrolase"/>
</dbReference>
<dbReference type="SUPFAM" id="SSF51556">
    <property type="entry name" value="Metallo-dependent hydrolases"/>
    <property type="match status" value="2"/>
</dbReference>
<evidence type="ECO:0000256" key="1">
    <source>
        <dbReference type="ARBA" id="ARBA00006676"/>
    </source>
</evidence>
<dbReference type="PANTHER" id="PTHR11359">
    <property type="entry name" value="AMP DEAMINASE"/>
    <property type="match status" value="1"/>
</dbReference>
<dbReference type="GO" id="GO:0032264">
    <property type="term" value="P:IMP salvage"/>
    <property type="evidence" value="ECO:0007669"/>
    <property type="project" value="InterPro"/>
</dbReference>
<dbReference type="EMBL" id="CAEQ01001650">
    <property type="protein sequence ID" value="CCD14792.1"/>
    <property type="molecule type" value="Genomic_DNA"/>
</dbReference>
<dbReference type="OMA" id="MIANIIC"/>
<dbReference type="FunFam" id="3.20.20.140:FF:000035">
    <property type="entry name" value="Probable amp deaminase"/>
    <property type="match status" value="1"/>
</dbReference>
<name>F9WC05_TRYCI</name>
<evidence type="ECO:0000313" key="3">
    <source>
        <dbReference type="EMBL" id="CCD14792.1"/>
    </source>
</evidence>
<dbReference type="PANTHER" id="PTHR11359:SF6">
    <property type="entry name" value="DEAMINASE, PUTATIVE-RELATED"/>
    <property type="match status" value="1"/>
</dbReference>
<proteinExistence type="inferred from homology"/>
<accession>F9WC05</accession>
<comment type="similarity">
    <text evidence="1">Belongs to the metallo-dependent hydrolases superfamily. Adenosine and AMP deaminases family.</text>
</comment>
<dbReference type="Gene3D" id="3.20.20.140">
    <property type="entry name" value="Metal-dependent hydrolases"/>
    <property type="match status" value="2"/>
</dbReference>
<dbReference type="Proteomes" id="UP000000702">
    <property type="component" value="Unassembled WGS sequence"/>
</dbReference>
<dbReference type="GO" id="GO:0046033">
    <property type="term" value="P:AMP metabolic process"/>
    <property type="evidence" value="ECO:0007669"/>
    <property type="project" value="TreeGrafter"/>
</dbReference>
<sequence length="961" mass="111534">MNWNGNISDFYFFYYIWSNLVALNALRARQELNTLNFCPAVFELAPKYEQLISSFLLGDVVYHVKSLESSWIMQYLFMFCRIGVVMSPLRDNALSMSYFDHPIFRYFQQGIIVSITTSDPLYVHHSVNPLLEEYATLMKLFSLTPMGVCEMARNSVLNSNFPLESKRKWISDTFQTVGGKGNDIRRTGVCDFRLEFRHECLLHEEAVLNIVLSHVAKKGEQPLTINMISEAGAARTLDESLQRLQDRRRINHTDWRVMFSRIDVADVPSRMPDREVVETLRNVIVLRSKYVAPRFSEVDVQVEDVFNDSKFDESLWEYNSYYGVFLIFRIGSSPPWPSFVPPVKEFIHDVNTVRGVVMGNQSLQHLASQRLNLLERKFHLHLSLNISKESGKKEEKEWNNRDFFTAHKVDTNVQTEAGMNARTLLEFFVEKALQHGHDVVFEEDNKPVTLRQVLERHNINPTRITVDELNHLLNTNPQMRTTFLDPNNFMKGRYFAELTKRTLDLYQEDAFSFSENRLVISGKSKDEWAILAHWFDRYGMASRQNRWMISLPRRYRRLRQQGIVRNFGEYLDNIFQPLWEVSLHPAEDIRFHYFLTHVSGMDCVDDESKIDLPLSCKYPHDWNSELNPPYNMYLYYYWANITTLNEFRASRGLSTFAFRPQCGELGDVEHLIGGFLLADGINHGVTLHQNPALEYMYYITQVGVAMSPLSNTAGASEYLLNPFPHFFRRGLNVSLATNQPLYFHFTREPLIEEYSIAAKLWQFEFNDLSEIARNSVLQSGFPRAWKENALGKLYYLKSTLGNDARKSRVSDIRVAYRYEVYHTELNFLLDQLADGIEMPRAMKLLEEEISIYENVMQKKVDLPLSSTKPGEEDFADPLHRVARLKEELGVLDRQLQHCHAVVAKYRKENSNIIASFNRIRESLSSDSLVVKGNLASDEVIQEKHVEKEGSSSSIKITSSNS</sequence>
<dbReference type="GO" id="GO:0003876">
    <property type="term" value="F:AMP deaminase activity"/>
    <property type="evidence" value="ECO:0007669"/>
    <property type="project" value="InterPro"/>
</dbReference>
<evidence type="ECO:0000313" key="4">
    <source>
        <dbReference type="Proteomes" id="UP000000702"/>
    </source>
</evidence>